<gene>
    <name evidence="2" type="ORF">IPV69_21805</name>
</gene>
<name>A0A7M2WU90_9BACT</name>
<sequence>MYLLPMVAVARFLESIPGWAIGAYLLIAAVMATVLLTQFLKNARVRHGSGNAWLVLLILFFPLMALSIIWPITMPFAIRAVRKERRSPPTSGAPLRPRA</sequence>
<dbReference type="AlphaFoldDB" id="A0A7M2WU90"/>
<reference evidence="2 3" key="1">
    <citation type="submission" date="2020-10" db="EMBL/GenBank/DDBJ databases">
        <title>Wide distribution of Phycisphaera-like planctomycetes from WD2101 soil group in peatlands and genome analysis of the first cultivated representative.</title>
        <authorList>
            <person name="Dedysh S.N."/>
            <person name="Beletsky A.V."/>
            <person name="Ivanova A."/>
            <person name="Kulichevskaya I.S."/>
            <person name="Suzina N.E."/>
            <person name="Philippov D.A."/>
            <person name="Rakitin A.L."/>
            <person name="Mardanov A.V."/>
            <person name="Ravin N.V."/>
        </authorList>
    </citation>
    <scope>NUCLEOTIDE SEQUENCE [LARGE SCALE GENOMIC DNA]</scope>
    <source>
        <strain evidence="2 3">M1803</strain>
    </source>
</reference>
<evidence type="ECO:0000313" key="3">
    <source>
        <dbReference type="Proteomes" id="UP000593765"/>
    </source>
</evidence>
<dbReference type="RefSeq" id="WP_206291841.1">
    <property type="nucleotide sequence ID" value="NZ_CP063458.1"/>
</dbReference>
<keyword evidence="1" id="KW-0472">Membrane</keyword>
<feature type="transmembrane region" description="Helical" evidence="1">
    <location>
        <begin position="21"/>
        <end position="40"/>
    </location>
</feature>
<feature type="transmembrane region" description="Helical" evidence="1">
    <location>
        <begin position="52"/>
        <end position="78"/>
    </location>
</feature>
<keyword evidence="3" id="KW-1185">Reference proteome</keyword>
<evidence type="ECO:0000256" key="1">
    <source>
        <dbReference type="SAM" id="Phobius"/>
    </source>
</evidence>
<organism evidence="2 3">
    <name type="scientific">Humisphaera borealis</name>
    <dbReference type="NCBI Taxonomy" id="2807512"/>
    <lineage>
        <taxon>Bacteria</taxon>
        <taxon>Pseudomonadati</taxon>
        <taxon>Planctomycetota</taxon>
        <taxon>Phycisphaerae</taxon>
        <taxon>Tepidisphaerales</taxon>
        <taxon>Tepidisphaeraceae</taxon>
        <taxon>Humisphaera</taxon>
    </lineage>
</organism>
<protein>
    <recommendedName>
        <fullName evidence="4">DUF805 domain-containing protein</fullName>
    </recommendedName>
</protein>
<evidence type="ECO:0008006" key="4">
    <source>
        <dbReference type="Google" id="ProtNLM"/>
    </source>
</evidence>
<dbReference type="KEGG" id="hbs:IPV69_21805"/>
<dbReference type="Proteomes" id="UP000593765">
    <property type="component" value="Chromosome"/>
</dbReference>
<evidence type="ECO:0000313" key="2">
    <source>
        <dbReference type="EMBL" id="QOV88834.1"/>
    </source>
</evidence>
<dbReference type="EMBL" id="CP063458">
    <property type="protein sequence ID" value="QOV88834.1"/>
    <property type="molecule type" value="Genomic_DNA"/>
</dbReference>
<proteinExistence type="predicted"/>
<keyword evidence="1" id="KW-1133">Transmembrane helix</keyword>
<accession>A0A7M2WU90</accession>
<keyword evidence="1" id="KW-0812">Transmembrane</keyword>